<dbReference type="Proteomes" id="UP001595909">
    <property type="component" value="Unassembled WGS sequence"/>
</dbReference>
<dbReference type="PANTHER" id="PTHR43441">
    <property type="entry name" value="RIBOSOMAL-PROTEIN-SERINE ACETYLTRANSFERASE"/>
    <property type="match status" value="1"/>
</dbReference>
<dbReference type="PANTHER" id="PTHR43441:SF11">
    <property type="entry name" value="RIBOSOMAL-PROTEIN-SERINE ACETYLTRANSFERASE"/>
    <property type="match status" value="1"/>
</dbReference>
<proteinExistence type="predicted"/>
<accession>A0ABV9RIC3</accession>
<organism evidence="2 3">
    <name type="scientific">Actinomycetospora chibensis</name>
    <dbReference type="NCBI Taxonomy" id="663606"/>
    <lineage>
        <taxon>Bacteria</taxon>
        <taxon>Bacillati</taxon>
        <taxon>Actinomycetota</taxon>
        <taxon>Actinomycetes</taxon>
        <taxon>Pseudonocardiales</taxon>
        <taxon>Pseudonocardiaceae</taxon>
        <taxon>Actinomycetospora</taxon>
    </lineage>
</organism>
<dbReference type="InterPro" id="IPR000182">
    <property type="entry name" value="GNAT_dom"/>
</dbReference>
<keyword evidence="2" id="KW-0808">Transferase</keyword>
<comment type="caution">
    <text evidence="2">The sequence shown here is derived from an EMBL/GenBank/DDBJ whole genome shotgun (WGS) entry which is preliminary data.</text>
</comment>
<sequence length="224" mass="24743">MFASDPPDPVRYWPLADLVVRTPRLELRPDDDAGLAALADRAIDGVHPADEMPFLEPWTDDAGNPGFARGILQYAWRCRAEIEPTRWSVNFLVRDAGRVIGMQTLAATDFGILGEVRSGSWLTRSVQGRGLGTEMRHAVVGLAFDHLGARAARTSAFADNVASRRVSEHLGYTPDGVEHHVRRGRPAMLMRSRLTPETWQRPAWTAEVDGLGPCRELLGAPITR</sequence>
<dbReference type="EMBL" id="JBHSIM010000028">
    <property type="protein sequence ID" value="MFC4833470.1"/>
    <property type="molecule type" value="Genomic_DNA"/>
</dbReference>
<evidence type="ECO:0000259" key="1">
    <source>
        <dbReference type="PROSITE" id="PS51186"/>
    </source>
</evidence>
<dbReference type="SUPFAM" id="SSF55729">
    <property type="entry name" value="Acyl-CoA N-acyltransferases (Nat)"/>
    <property type="match status" value="1"/>
</dbReference>
<evidence type="ECO:0000313" key="3">
    <source>
        <dbReference type="Proteomes" id="UP001595909"/>
    </source>
</evidence>
<dbReference type="InterPro" id="IPR051908">
    <property type="entry name" value="Ribosomal_N-acetyltransferase"/>
</dbReference>
<feature type="domain" description="N-acetyltransferase" evidence="1">
    <location>
        <begin position="41"/>
        <end position="195"/>
    </location>
</feature>
<evidence type="ECO:0000313" key="2">
    <source>
        <dbReference type="EMBL" id="MFC4833470.1"/>
    </source>
</evidence>
<name>A0ABV9RIC3_9PSEU</name>
<keyword evidence="3" id="KW-1185">Reference proteome</keyword>
<dbReference type="Gene3D" id="3.40.630.30">
    <property type="match status" value="1"/>
</dbReference>
<reference evidence="3" key="1">
    <citation type="journal article" date="2019" name="Int. J. Syst. Evol. Microbiol.">
        <title>The Global Catalogue of Microorganisms (GCM) 10K type strain sequencing project: providing services to taxonomists for standard genome sequencing and annotation.</title>
        <authorList>
            <consortium name="The Broad Institute Genomics Platform"/>
            <consortium name="The Broad Institute Genome Sequencing Center for Infectious Disease"/>
            <person name="Wu L."/>
            <person name="Ma J."/>
        </authorList>
    </citation>
    <scope>NUCLEOTIDE SEQUENCE [LARGE SCALE GENOMIC DNA]</scope>
    <source>
        <strain evidence="3">CCUG 50347</strain>
    </source>
</reference>
<gene>
    <name evidence="2" type="ORF">ACFPEL_13740</name>
</gene>
<keyword evidence="2" id="KW-0012">Acyltransferase</keyword>
<dbReference type="GO" id="GO:0016746">
    <property type="term" value="F:acyltransferase activity"/>
    <property type="evidence" value="ECO:0007669"/>
    <property type="project" value="UniProtKB-KW"/>
</dbReference>
<dbReference type="EC" id="2.3.-.-" evidence="2"/>
<dbReference type="InterPro" id="IPR016181">
    <property type="entry name" value="Acyl_CoA_acyltransferase"/>
</dbReference>
<protein>
    <submittedName>
        <fullName evidence="2">GNAT family N-acetyltransferase</fullName>
        <ecNumber evidence="2">2.3.-.-</ecNumber>
    </submittedName>
</protein>
<dbReference type="RefSeq" id="WP_274192386.1">
    <property type="nucleotide sequence ID" value="NZ_BAABHN010000028.1"/>
</dbReference>
<dbReference type="PROSITE" id="PS51186">
    <property type="entry name" value="GNAT"/>
    <property type="match status" value="1"/>
</dbReference>
<dbReference type="Pfam" id="PF13302">
    <property type="entry name" value="Acetyltransf_3"/>
    <property type="match status" value="1"/>
</dbReference>